<keyword evidence="9 10" id="KW-0560">Oxidoreductase</keyword>
<comment type="similarity">
    <text evidence="3 10">Belongs to the dihydroorotate dehydrogenase family. Type 1 subfamily.</text>
</comment>
<dbReference type="PIRSF" id="PIRSF000164">
    <property type="entry name" value="DHO_oxidase"/>
    <property type="match status" value="1"/>
</dbReference>
<feature type="binding site" evidence="10">
    <location>
        <begin position="262"/>
        <end position="263"/>
    </location>
    <ligand>
        <name>FMN</name>
        <dbReference type="ChEBI" id="CHEBI:58210"/>
    </ligand>
</feature>
<evidence type="ECO:0000259" key="11">
    <source>
        <dbReference type="Pfam" id="PF01180"/>
    </source>
</evidence>
<comment type="subunit">
    <text evidence="4">Heterotetramer of 2 PyrK and 2 PyrD type B subunits.</text>
</comment>
<dbReference type="EC" id="1.3.-.-" evidence="10"/>
<dbReference type="FunFam" id="3.20.20.70:FF:000027">
    <property type="entry name" value="Dihydropyrimidine dehydrogenase [NADP(+)]"/>
    <property type="match status" value="1"/>
</dbReference>
<sequence length="301" mass="31879">MFADLSTEVAGLRLENPLMLASGILDENGYSMLRVLRSGASAAVTKSIGEEERNGYRPPVVHPLQSGMLNAIGLANPGIEEYGHEIEIARRAGKPIIGSIFAPDEAGFSRLAERMQSFGVSAIELNLSCPHVKGVGSEVGSDPVLVKRVVQAVKSVSSVPVFAKLSPNVTDLVEIARAASDADGLVLINTVRAMAVDIRARRPVLSNGFGGLSGPSIKPVGIRCVYEVRKAMDIPIVGVGGISGFEDVVEYIMVGSDAVQIGTALWRNGPGIFSSILCELEKFMEEEGYRGIGEMKGVALQ</sequence>
<evidence type="ECO:0000256" key="10">
    <source>
        <dbReference type="HAMAP-Rule" id="MF_00224"/>
    </source>
</evidence>
<evidence type="ECO:0000256" key="8">
    <source>
        <dbReference type="ARBA" id="ARBA00022975"/>
    </source>
</evidence>
<dbReference type="PANTHER" id="PTHR48109:SF1">
    <property type="entry name" value="DIHYDROOROTATE DEHYDROGENASE (FUMARATE)"/>
    <property type="match status" value="1"/>
</dbReference>
<gene>
    <name evidence="10" type="primary">pyrD</name>
    <name evidence="12" type="ORF">GCM10007108_16690</name>
</gene>
<evidence type="ECO:0000256" key="4">
    <source>
        <dbReference type="ARBA" id="ARBA00011669"/>
    </source>
</evidence>
<evidence type="ECO:0000256" key="3">
    <source>
        <dbReference type="ARBA" id="ARBA00008008"/>
    </source>
</evidence>
<dbReference type="GO" id="GO:0004152">
    <property type="term" value="F:dihydroorotate dehydrogenase activity"/>
    <property type="evidence" value="ECO:0007669"/>
    <property type="project" value="UniProtKB-UniRule"/>
</dbReference>
<dbReference type="PROSITE" id="PS00911">
    <property type="entry name" value="DHODEHASE_1"/>
    <property type="match status" value="1"/>
</dbReference>
<dbReference type="InterPro" id="IPR013785">
    <property type="entry name" value="Aldolase_TIM"/>
</dbReference>
<evidence type="ECO:0000256" key="5">
    <source>
        <dbReference type="ARBA" id="ARBA00022490"/>
    </source>
</evidence>
<keyword evidence="6 10" id="KW-0285">Flavoprotein</keyword>
<comment type="caution">
    <text evidence="10">Lacks conserved residue(s) required for the propagation of feature annotation.</text>
</comment>
<dbReference type="InterPro" id="IPR005720">
    <property type="entry name" value="Dihydroorotate_DH_cat"/>
</dbReference>
<dbReference type="InterPro" id="IPR049622">
    <property type="entry name" value="Dihydroorotate_DH_I"/>
</dbReference>
<evidence type="ECO:0000256" key="6">
    <source>
        <dbReference type="ARBA" id="ARBA00022630"/>
    </source>
</evidence>
<evidence type="ECO:0000313" key="12">
    <source>
        <dbReference type="EMBL" id="GGM79148.1"/>
    </source>
</evidence>
<feature type="binding site" evidence="10">
    <location>
        <position position="164"/>
    </location>
    <ligand>
        <name>FMN</name>
        <dbReference type="ChEBI" id="CHEBI:58210"/>
    </ligand>
</feature>
<dbReference type="InterPro" id="IPR012135">
    <property type="entry name" value="Dihydroorotate_DH_1_2"/>
</dbReference>
<comment type="subcellular location">
    <subcellularLocation>
        <location evidence="1 10">Cytoplasm</location>
    </subcellularLocation>
</comment>
<keyword evidence="5 10" id="KW-0963">Cytoplasm</keyword>
<feature type="binding site" evidence="10">
    <location>
        <position position="214"/>
    </location>
    <ligand>
        <name>FMN</name>
        <dbReference type="ChEBI" id="CHEBI:58210"/>
    </ligand>
</feature>
<dbReference type="NCBIfam" id="NF005574">
    <property type="entry name" value="PRK07259.1"/>
    <property type="match status" value="1"/>
</dbReference>
<name>A0AA37BSN6_9ARCH</name>
<keyword evidence="8 10" id="KW-0665">Pyrimidine biosynthesis</keyword>
<comment type="cofactor">
    <cofactor evidence="10">
        <name>FMN</name>
        <dbReference type="ChEBI" id="CHEBI:58210"/>
    </cofactor>
    <text evidence="10">Binds 1 FMN per subunit.</text>
</comment>
<dbReference type="RefSeq" id="WP_188681783.1">
    <property type="nucleotide sequence ID" value="NZ_BMNY01000003.1"/>
</dbReference>
<dbReference type="InterPro" id="IPR001295">
    <property type="entry name" value="Dihydroorotate_DH_CS"/>
</dbReference>
<dbReference type="GO" id="GO:0044205">
    <property type="term" value="P:'de novo' UMP biosynthetic process"/>
    <property type="evidence" value="ECO:0007669"/>
    <property type="project" value="UniProtKB-UniRule"/>
</dbReference>
<comment type="function">
    <text evidence="10">Catalyzes the conversion of dihydroorotate to orotate.</text>
</comment>
<protein>
    <recommendedName>
        <fullName evidence="10">Dihydroorotate dehydrogenase</fullName>
        <shortName evidence="10">DHOD</shortName>
        <shortName evidence="10">DHODase</shortName>
        <shortName evidence="10">DHOdehase</shortName>
        <ecNumber evidence="10">1.3.-.-</ecNumber>
    </recommendedName>
</protein>
<dbReference type="SUPFAM" id="SSF51395">
    <property type="entry name" value="FMN-linked oxidoreductases"/>
    <property type="match status" value="1"/>
</dbReference>
<feature type="binding site" evidence="10">
    <location>
        <position position="188"/>
    </location>
    <ligand>
        <name>FMN</name>
        <dbReference type="ChEBI" id="CHEBI:58210"/>
    </ligand>
</feature>
<comment type="pathway">
    <text evidence="2 10">Pyrimidine metabolism; UMP biosynthesis via de novo pathway.</text>
</comment>
<feature type="binding site" evidence="10">
    <location>
        <position position="22"/>
    </location>
    <ligand>
        <name>FMN</name>
        <dbReference type="ChEBI" id="CHEBI:58210"/>
    </ligand>
</feature>
<reference evidence="12" key="2">
    <citation type="submission" date="2022-09" db="EMBL/GenBank/DDBJ databases">
        <authorList>
            <person name="Sun Q."/>
            <person name="Ohkuma M."/>
        </authorList>
    </citation>
    <scope>NUCLEOTIDE SEQUENCE</scope>
    <source>
        <strain evidence="12">JCM 13583</strain>
    </source>
</reference>
<dbReference type="EMBL" id="BMNY01000003">
    <property type="protein sequence ID" value="GGM79148.1"/>
    <property type="molecule type" value="Genomic_DNA"/>
</dbReference>
<dbReference type="GO" id="GO:0006207">
    <property type="term" value="P:'de novo' pyrimidine nucleobase biosynthetic process"/>
    <property type="evidence" value="ECO:0007669"/>
    <property type="project" value="InterPro"/>
</dbReference>
<evidence type="ECO:0000256" key="9">
    <source>
        <dbReference type="ARBA" id="ARBA00023002"/>
    </source>
</evidence>
<comment type="caution">
    <text evidence="12">The sequence shown here is derived from an EMBL/GenBank/DDBJ whole genome shotgun (WGS) entry which is preliminary data.</text>
</comment>
<dbReference type="InterPro" id="IPR050074">
    <property type="entry name" value="DHO_dehydrogenase"/>
</dbReference>
<feature type="binding site" evidence="10">
    <location>
        <position position="126"/>
    </location>
    <ligand>
        <name>FMN</name>
        <dbReference type="ChEBI" id="CHEBI:58210"/>
    </ligand>
</feature>
<proteinExistence type="inferred from homology"/>
<evidence type="ECO:0000313" key="13">
    <source>
        <dbReference type="Proteomes" id="UP000632195"/>
    </source>
</evidence>
<feature type="binding site" evidence="10">
    <location>
        <begin position="46"/>
        <end position="47"/>
    </location>
    <ligand>
        <name>FMN</name>
        <dbReference type="ChEBI" id="CHEBI:58210"/>
    </ligand>
</feature>
<feature type="binding site" evidence="10">
    <location>
        <position position="126"/>
    </location>
    <ligand>
        <name>substrate</name>
    </ligand>
</feature>
<dbReference type="HAMAP" id="MF_00224">
    <property type="entry name" value="DHO_dh_type1"/>
    <property type="match status" value="1"/>
</dbReference>
<dbReference type="InterPro" id="IPR033888">
    <property type="entry name" value="DHOD_1B"/>
</dbReference>
<dbReference type="GO" id="GO:0005737">
    <property type="term" value="C:cytoplasm"/>
    <property type="evidence" value="ECO:0007669"/>
    <property type="project" value="UniProtKB-SubCell"/>
</dbReference>
<organism evidence="12 13">
    <name type="scientific">Thermogymnomonas acidicola</name>
    <dbReference type="NCBI Taxonomy" id="399579"/>
    <lineage>
        <taxon>Archaea</taxon>
        <taxon>Methanobacteriati</taxon>
        <taxon>Thermoplasmatota</taxon>
        <taxon>Thermoplasmata</taxon>
        <taxon>Thermoplasmatales</taxon>
        <taxon>Thermogymnomonas</taxon>
    </lineage>
</organism>
<dbReference type="Gene3D" id="3.20.20.70">
    <property type="entry name" value="Aldolase class I"/>
    <property type="match status" value="1"/>
</dbReference>
<feature type="binding site" evidence="10">
    <location>
        <begin position="240"/>
        <end position="241"/>
    </location>
    <ligand>
        <name>FMN</name>
        <dbReference type="ChEBI" id="CHEBI:58210"/>
    </ligand>
</feature>
<dbReference type="Proteomes" id="UP000632195">
    <property type="component" value="Unassembled WGS sequence"/>
</dbReference>
<dbReference type="AlphaFoldDB" id="A0AA37BSN6"/>
<feature type="active site" description="Nucleophile" evidence="10">
    <location>
        <position position="129"/>
    </location>
</feature>
<dbReference type="NCBIfam" id="TIGR01037">
    <property type="entry name" value="pyrD_sub1_fam"/>
    <property type="match status" value="1"/>
</dbReference>
<feature type="binding site" evidence="10">
    <location>
        <begin position="70"/>
        <end position="74"/>
    </location>
    <ligand>
        <name>substrate</name>
    </ligand>
</feature>
<evidence type="ECO:0000256" key="2">
    <source>
        <dbReference type="ARBA" id="ARBA00004725"/>
    </source>
</evidence>
<keyword evidence="13" id="KW-1185">Reference proteome</keyword>
<dbReference type="Pfam" id="PF01180">
    <property type="entry name" value="DHO_dh"/>
    <property type="match status" value="1"/>
</dbReference>
<dbReference type="CDD" id="cd04740">
    <property type="entry name" value="DHOD_1B_like"/>
    <property type="match status" value="1"/>
</dbReference>
<accession>A0AA37BSN6</accession>
<comment type="catalytic activity">
    <reaction evidence="10">
        <text>(S)-dihydroorotate + A = orotate + AH2</text>
        <dbReference type="Rhea" id="RHEA:18073"/>
        <dbReference type="ChEBI" id="CHEBI:13193"/>
        <dbReference type="ChEBI" id="CHEBI:17499"/>
        <dbReference type="ChEBI" id="CHEBI:30839"/>
        <dbReference type="ChEBI" id="CHEBI:30864"/>
    </reaction>
</comment>
<evidence type="ECO:0000256" key="1">
    <source>
        <dbReference type="ARBA" id="ARBA00004496"/>
    </source>
</evidence>
<dbReference type="InterPro" id="IPR024920">
    <property type="entry name" value="Dihydroorotate_DH_1"/>
</dbReference>
<evidence type="ECO:0000256" key="7">
    <source>
        <dbReference type="ARBA" id="ARBA00022643"/>
    </source>
</evidence>
<feature type="binding site" evidence="10">
    <location>
        <position position="46"/>
    </location>
    <ligand>
        <name>substrate</name>
    </ligand>
</feature>
<keyword evidence="7 10" id="KW-0288">FMN</keyword>
<feature type="domain" description="Dihydroorotate dehydrogenase catalytic" evidence="11">
    <location>
        <begin position="5"/>
        <end position="284"/>
    </location>
</feature>
<feature type="binding site" evidence="10">
    <location>
        <begin position="189"/>
        <end position="190"/>
    </location>
    <ligand>
        <name>substrate</name>
    </ligand>
</feature>
<reference evidence="12" key="1">
    <citation type="journal article" date="2014" name="Int. J. Syst. Evol. Microbiol.">
        <title>Complete genome sequence of Corynebacterium casei LMG S-19264T (=DSM 44701T), isolated from a smear-ripened cheese.</title>
        <authorList>
            <consortium name="US DOE Joint Genome Institute (JGI-PGF)"/>
            <person name="Walter F."/>
            <person name="Albersmeier A."/>
            <person name="Kalinowski J."/>
            <person name="Ruckert C."/>
        </authorList>
    </citation>
    <scope>NUCLEOTIDE SEQUENCE</scope>
    <source>
        <strain evidence="12">JCM 13583</strain>
    </source>
</reference>
<dbReference type="PANTHER" id="PTHR48109">
    <property type="entry name" value="DIHYDROOROTATE DEHYDROGENASE (QUINONE), MITOCHONDRIAL-RELATED"/>
    <property type="match status" value="1"/>
</dbReference>